<evidence type="ECO:0000313" key="16">
    <source>
        <dbReference type="EMBL" id="KAK0408501.1"/>
    </source>
</evidence>
<keyword evidence="17" id="KW-1185">Reference proteome</keyword>
<feature type="region of interest" description="Disordered" evidence="14">
    <location>
        <begin position="73"/>
        <end position="98"/>
    </location>
</feature>
<dbReference type="GO" id="GO:0015280">
    <property type="term" value="F:ligand-gated sodium channel activity"/>
    <property type="evidence" value="ECO:0007669"/>
    <property type="project" value="TreeGrafter"/>
</dbReference>
<keyword evidence="7" id="KW-0915">Sodium</keyword>
<keyword evidence="5 13" id="KW-0812">Transmembrane</keyword>
<keyword evidence="10" id="KW-0325">Glycoprotein</keyword>
<evidence type="ECO:0000256" key="2">
    <source>
        <dbReference type="ARBA" id="ARBA00007193"/>
    </source>
</evidence>
<keyword evidence="12 13" id="KW-0407">Ion channel</keyword>
<dbReference type="Proteomes" id="UP001175271">
    <property type="component" value="Unassembled WGS sequence"/>
</dbReference>
<dbReference type="Gene3D" id="1.10.287.770">
    <property type="entry name" value="YojJ-like"/>
    <property type="match status" value="1"/>
</dbReference>
<evidence type="ECO:0000256" key="10">
    <source>
        <dbReference type="ARBA" id="ARBA00023180"/>
    </source>
</evidence>
<evidence type="ECO:0000256" key="7">
    <source>
        <dbReference type="ARBA" id="ARBA00023053"/>
    </source>
</evidence>
<keyword evidence="11 13" id="KW-0739">Sodium transport</keyword>
<evidence type="ECO:0000256" key="11">
    <source>
        <dbReference type="ARBA" id="ARBA00023201"/>
    </source>
</evidence>
<keyword evidence="9 15" id="KW-0472">Membrane</keyword>
<evidence type="ECO:0000256" key="8">
    <source>
        <dbReference type="ARBA" id="ARBA00023065"/>
    </source>
</evidence>
<evidence type="ECO:0000256" key="1">
    <source>
        <dbReference type="ARBA" id="ARBA00004141"/>
    </source>
</evidence>
<keyword evidence="8 13" id="KW-0406">Ion transport</keyword>
<sequence>MADYFRRSSCASTVPLTANDSPPLPFNITELPTVPLEKRERSRVRVQVQFDTGFSQSSECFQHQCNSVEHCPCRGGSEEEPVPEQHAPPEWLSKAPDDVDRKHSVDSATQYELFSPKRRRSLRRHYSVFESDEDSDSDLEILELLYGKVKAKLNRQRFSNDSSMEDDEKITCKKVFASKRMKKWAFWFIVAFLAALTLKDVVDLVIEYCGDPKQSDMNIMFNESMTMPNITFCMSREQAWSHFKLNKSEPSEEWDAIIQEHLSNMTDHDSFLNQPWDYRMVMEAYEVIATFSSMERETTPHGSIRSINVYRSQARLAGKRKMAKMWLDVIKDRGVTFEEFTQKAGTEVIRRSMQRFQRTTFDEDLVIKTKLRTSWISMMQFCFQPWFDEDNFKTIEDQGNFFTMMLSHNTENLEGVHLECMSIDFHGRPSSLSRFMEGKGRARDGFNDELCAGMRHEVQVEVRARYVMLENDDEGTACRDVEEGEDNEFDCRSRCRMKMIREVCNCTAATLSYLVDDDELKQYPVCNYETCEVDVQSKNFSDAECSKGCYRSCDQIRYEIDHETKGKMVRSDLTLIDLNWGSFEYLTLEQDWVWTVPTFIAALGGSIGMWLGLSILSLIQGCTYLYSILSENVKQKVQENKIRKASIVHAQPSMDKGMEKEEDDKFKQNPFANPYVKKHPNMKSIDSSKNRSFDSTKGGPPSYDPNPHTKLDVE</sequence>
<feature type="compositionally biased region" description="Basic and acidic residues" evidence="14">
    <location>
        <begin position="656"/>
        <end position="667"/>
    </location>
</feature>
<evidence type="ECO:0000256" key="6">
    <source>
        <dbReference type="ARBA" id="ARBA00022989"/>
    </source>
</evidence>
<evidence type="ECO:0000256" key="9">
    <source>
        <dbReference type="ARBA" id="ARBA00023136"/>
    </source>
</evidence>
<evidence type="ECO:0000256" key="4">
    <source>
        <dbReference type="ARBA" id="ARBA00022461"/>
    </source>
</evidence>
<feature type="transmembrane region" description="Helical" evidence="15">
    <location>
        <begin position="607"/>
        <end position="626"/>
    </location>
</feature>
<keyword evidence="6 15" id="KW-1133">Transmembrane helix</keyword>
<gene>
    <name evidence="16" type="ORF">QR680_003997</name>
</gene>
<reference evidence="16" key="1">
    <citation type="submission" date="2023-06" db="EMBL/GenBank/DDBJ databases">
        <title>Genomic analysis of the entomopathogenic nematode Steinernema hermaphroditum.</title>
        <authorList>
            <person name="Schwarz E.M."/>
            <person name="Heppert J.K."/>
            <person name="Baniya A."/>
            <person name="Schwartz H.T."/>
            <person name="Tan C.-H."/>
            <person name="Antoshechkin I."/>
            <person name="Sternberg P.W."/>
            <person name="Goodrich-Blair H."/>
            <person name="Dillman A.R."/>
        </authorList>
    </citation>
    <scope>NUCLEOTIDE SEQUENCE</scope>
    <source>
        <strain evidence="16">PS9179</strain>
        <tissue evidence="16">Whole animal</tissue>
    </source>
</reference>
<dbReference type="Pfam" id="PF00858">
    <property type="entry name" value="ASC"/>
    <property type="match status" value="1"/>
</dbReference>
<evidence type="ECO:0000256" key="15">
    <source>
        <dbReference type="SAM" id="Phobius"/>
    </source>
</evidence>
<dbReference type="PANTHER" id="PTHR11690:SF227">
    <property type="entry name" value="AMILORIDE-SENSITIVE SODIUM CHANNEL"/>
    <property type="match status" value="1"/>
</dbReference>
<feature type="transmembrane region" description="Helical" evidence="15">
    <location>
        <begin position="184"/>
        <end position="206"/>
    </location>
</feature>
<accession>A0AA39HMB1</accession>
<dbReference type="GO" id="GO:0005886">
    <property type="term" value="C:plasma membrane"/>
    <property type="evidence" value="ECO:0007669"/>
    <property type="project" value="TreeGrafter"/>
</dbReference>
<dbReference type="InterPro" id="IPR001873">
    <property type="entry name" value="ENaC"/>
</dbReference>
<comment type="similarity">
    <text evidence="2 13">Belongs to the amiloride-sensitive sodium channel (TC 1.A.6) family.</text>
</comment>
<evidence type="ECO:0000256" key="3">
    <source>
        <dbReference type="ARBA" id="ARBA00022448"/>
    </source>
</evidence>
<protein>
    <recommendedName>
        <fullName evidence="18">Amiloride-sensitive sodium channel</fullName>
    </recommendedName>
</protein>
<dbReference type="AlphaFoldDB" id="A0AA39HMB1"/>
<dbReference type="PANTHER" id="PTHR11690">
    <property type="entry name" value="AMILORIDE-SENSITIVE SODIUM CHANNEL-RELATED"/>
    <property type="match status" value="1"/>
</dbReference>
<keyword evidence="4 13" id="KW-0894">Sodium channel</keyword>
<evidence type="ECO:0008006" key="18">
    <source>
        <dbReference type="Google" id="ProtNLM"/>
    </source>
</evidence>
<comment type="caution">
    <text evidence="16">The sequence shown here is derived from an EMBL/GenBank/DDBJ whole genome shotgun (WGS) entry which is preliminary data.</text>
</comment>
<dbReference type="EMBL" id="JAUCMV010000003">
    <property type="protein sequence ID" value="KAK0408501.1"/>
    <property type="molecule type" value="Genomic_DNA"/>
</dbReference>
<name>A0AA39HMB1_9BILA</name>
<feature type="region of interest" description="Disordered" evidence="14">
    <location>
        <begin position="652"/>
        <end position="714"/>
    </location>
</feature>
<organism evidence="16 17">
    <name type="scientific">Steinernema hermaphroditum</name>
    <dbReference type="NCBI Taxonomy" id="289476"/>
    <lineage>
        <taxon>Eukaryota</taxon>
        <taxon>Metazoa</taxon>
        <taxon>Ecdysozoa</taxon>
        <taxon>Nematoda</taxon>
        <taxon>Chromadorea</taxon>
        <taxon>Rhabditida</taxon>
        <taxon>Tylenchina</taxon>
        <taxon>Panagrolaimomorpha</taxon>
        <taxon>Strongyloidoidea</taxon>
        <taxon>Steinernematidae</taxon>
        <taxon>Steinernema</taxon>
    </lineage>
</organism>
<proteinExistence type="inferred from homology"/>
<evidence type="ECO:0000256" key="14">
    <source>
        <dbReference type="SAM" id="MobiDB-lite"/>
    </source>
</evidence>
<keyword evidence="3 13" id="KW-0813">Transport</keyword>
<comment type="subcellular location">
    <subcellularLocation>
        <location evidence="1">Membrane</location>
        <topology evidence="1">Multi-pass membrane protein</topology>
    </subcellularLocation>
</comment>
<evidence type="ECO:0000256" key="5">
    <source>
        <dbReference type="ARBA" id="ARBA00022692"/>
    </source>
</evidence>
<evidence type="ECO:0000256" key="12">
    <source>
        <dbReference type="ARBA" id="ARBA00023303"/>
    </source>
</evidence>
<evidence type="ECO:0000256" key="13">
    <source>
        <dbReference type="RuleBase" id="RU000679"/>
    </source>
</evidence>
<evidence type="ECO:0000313" key="17">
    <source>
        <dbReference type="Proteomes" id="UP001175271"/>
    </source>
</evidence>